<dbReference type="Proteomes" id="UP000054359">
    <property type="component" value="Unassembled WGS sequence"/>
</dbReference>
<name>A0A087TI71_STEMI</name>
<feature type="non-terminal residue" evidence="2">
    <location>
        <position position="236"/>
    </location>
</feature>
<dbReference type="OrthoDB" id="5239715at2759"/>
<dbReference type="STRING" id="407821.A0A087TI71"/>
<feature type="region of interest" description="Disordered" evidence="1">
    <location>
        <begin position="183"/>
        <end position="212"/>
    </location>
</feature>
<feature type="compositionally biased region" description="Low complexity" evidence="1">
    <location>
        <begin position="45"/>
        <end position="57"/>
    </location>
</feature>
<proteinExistence type="predicted"/>
<accession>A0A087TI71</accession>
<feature type="compositionally biased region" description="Polar residues" evidence="1">
    <location>
        <begin position="184"/>
        <end position="195"/>
    </location>
</feature>
<feature type="compositionally biased region" description="Basic residues" evidence="1">
    <location>
        <begin position="79"/>
        <end position="90"/>
    </location>
</feature>
<protein>
    <submittedName>
        <fullName evidence="2">Uncharacterized protein</fullName>
    </submittedName>
</protein>
<sequence length="236" mass="25793">MEDGELFNLDSPKRHSDPAPCTSKDGHSTATAFTFSVPDLRNYGSSRASSTSPNRSPLLDGVARASTPSPARHSPAATRRGRGHKHRRFSHGAVASPGTISYFSTAPRRATHPNTSPGRYRRGTLWHDEDPWHQYRTRASSIPIPNGDDKPFMAEEGGYYRLRSFSVTSKGIVNLGDFVRARSPSVTSDESSSGVEQDFRDRLSSVESTMSQPPTTTRYKVLLLGAEEVGKTSLVA</sequence>
<reference evidence="2 3" key="1">
    <citation type="submission" date="2013-11" db="EMBL/GenBank/DDBJ databases">
        <title>Genome sequencing of Stegodyphus mimosarum.</title>
        <authorList>
            <person name="Bechsgaard J."/>
        </authorList>
    </citation>
    <scope>NUCLEOTIDE SEQUENCE [LARGE SCALE GENOMIC DNA]</scope>
</reference>
<dbReference type="OMA" id="DEDPWHQ"/>
<dbReference type="EMBL" id="KK115334">
    <property type="protein sequence ID" value="KFM64810.1"/>
    <property type="molecule type" value="Genomic_DNA"/>
</dbReference>
<evidence type="ECO:0000313" key="3">
    <source>
        <dbReference type="Proteomes" id="UP000054359"/>
    </source>
</evidence>
<gene>
    <name evidence="2" type="ORF">X975_01531</name>
</gene>
<evidence type="ECO:0000313" key="2">
    <source>
        <dbReference type="EMBL" id="KFM64810.1"/>
    </source>
</evidence>
<feature type="region of interest" description="Disordered" evidence="1">
    <location>
        <begin position="1"/>
        <end position="125"/>
    </location>
</feature>
<organism evidence="2 3">
    <name type="scientific">Stegodyphus mimosarum</name>
    <name type="common">African social velvet spider</name>
    <dbReference type="NCBI Taxonomy" id="407821"/>
    <lineage>
        <taxon>Eukaryota</taxon>
        <taxon>Metazoa</taxon>
        <taxon>Ecdysozoa</taxon>
        <taxon>Arthropoda</taxon>
        <taxon>Chelicerata</taxon>
        <taxon>Arachnida</taxon>
        <taxon>Araneae</taxon>
        <taxon>Araneomorphae</taxon>
        <taxon>Entelegynae</taxon>
        <taxon>Eresoidea</taxon>
        <taxon>Eresidae</taxon>
        <taxon>Stegodyphus</taxon>
    </lineage>
</organism>
<keyword evidence="3" id="KW-1185">Reference proteome</keyword>
<dbReference type="AlphaFoldDB" id="A0A087TI71"/>
<evidence type="ECO:0000256" key="1">
    <source>
        <dbReference type="SAM" id="MobiDB-lite"/>
    </source>
</evidence>